<feature type="transmembrane region" description="Helical" evidence="1">
    <location>
        <begin position="304"/>
        <end position="325"/>
    </location>
</feature>
<evidence type="ECO:0000256" key="1">
    <source>
        <dbReference type="SAM" id="Phobius"/>
    </source>
</evidence>
<dbReference type="EMBL" id="CADCTA010000092">
    <property type="protein sequence ID" value="CAA9258570.1"/>
    <property type="molecule type" value="Genomic_DNA"/>
</dbReference>
<keyword evidence="1" id="KW-0812">Transmembrane</keyword>
<feature type="transmembrane region" description="Helical" evidence="1">
    <location>
        <begin position="115"/>
        <end position="131"/>
    </location>
</feature>
<dbReference type="AlphaFoldDB" id="A0A6J4IPU3"/>
<organism evidence="2">
    <name type="scientific">uncultured Chthoniobacterales bacterium</name>
    <dbReference type="NCBI Taxonomy" id="1836801"/>
    <lineage>
        <taxon>Bacteria</taxon>
        <taxon>Pseudomonadati</taxon>
        <taxon>Verrucomicrobiota</taxon>
        <taxon>Spartobacteria</taxon>
        <taxon>Chthoniobacterales</taxon>
        <taxon>environmental samples</taxon>
    </lineage>
</organism>
<name>A0A6J4IPU3_9BACT</name>
<reference evidence="2" key="1">
    <citation type="submission" date="2020-02" db="EMBL/GenBank/DDBJ databases">
        <authorList>
            <person name="Meier V. D."/>
        </authorList>
    </citation>
    <scope>NUCLEOTIDE SEQUENCE</scope>
    <source>
        <strain evidence="2">AVDCRST_MAG42</strain>
    </source>
</reference>
<feature type="transmembrane region" description="Helical" evidence="1">
    <location>
        <begin position="367"/>
        <end position="388"/>
    </location>
</feature>
<protein>
    <recommendedName>
        <fullName evidence="3">Transmembrane protein</fullName>
    </recommendedName>
</protein>
<keyword evidence="1" id="KW-1133">Transmembrane helix</keyword>
<keyword evidence="1" id="KW-0472">Membrane</keyword>
<proteinExistence type="predicted"/>
<accession>A0A6J4IPU3</accession>
<sequence>MRSGPLATLIALCAGVLPAAVALWMLVHHWVPVPYADEWKTPGEQIVSYYRGTLTLEELCSQHNESRKLFPRLVYLAVAIATHWDVRIIMALSFALVCGGSVLLYLLARRCCGSPLASACCFAAMNVWLFWPRQYETFVLSIQGELFVPPFALAAACLVNLSRRPTWWKAGVNATLAHVSTYTVANGMLVWPLAFPIVSAKAQAGAETNPGGRQLWPRLAYLAAATASIGCYFYGYQHPPLAPPMVLSVERWPELAAFVGRWLGDLTLVGAPLVAGTLIALLFTLLAATAIWRCRVNGEWRQHYPFLVLGLYTIVSGCVAAVGRLAFGPEAAMHSRYAPYTAFLYIAAAGLLGSIHGQIRSRKVATLWRAACAIAAVTVLVMGVSAFAKERSLLAETTADRRHLLQVVRWSKAIPANPDLRHLSPYENTTAVIRELDQLGVLYPPLVDEQLASAVSRPPVDAATTAGALERVALASSAAELLIEGWAQTPEGGVPADCAVIGYETAGAEWKPFTVIETGAKRQDVAARFGSDQLLRAGFKGRVLTAGLPPGELTFRAWSVALDARRAAPLHGAPALEFPPAD</sequence>
<feature type="transmembrane region" description="Helical" evidence="1">
    <location>
        <begin position="269"/>
        <end position="292"/>
    </location>
</feature>
<gene>
    <name evidence="2" type="ORF">AVDCRST_MAG42-2600</name>
</gene>
<feature type="transmembrane region" description="Helical" evidence="1">
    <location>
        <begin position="88"/>
        <end position="108"/>
    </location>
</feature>
<feature type="transmembrane region" description="Helical" evidence="1">
    <location>
        <begin position="337"/>
        <end position="355"/>
    </location>
</feature>
<evidence type="ECO:0000313" key="2">
    <source>
        <dbReference type="EMBL" id="CAA9258570.1"/>
    </source>
</evidence>
<evidence type="ECO:0008006" key="3">
    <source>
        <dbReference type="Google" id="ProtNLM"/>
    </source>
</evidence>
<feature type="transmembrane region" description="Helical" evidence="1">
    <location>
        <begin position="219"/>
        <end position="236"/>
    </location>
</feature>